<dbReference type="STRING" id="401625.A0A0P1BLB8"/>
<evidence type="ECO:0000313" key="5">
    <source>
        <dbReference type="EMBL" id="CEH16504.1"/>
    </source>
</evidence>
<keyword evidence="3" id="KW-0560">Oxidoreductase</keyword>
<dbReference type="AlphaFoldDB" id="A0A0P1BLB8"/>
<proteinExistence type="inferred from homology"/>
<dbReference type="PRINTS" id="PR00080">
    <property type="entry name" value="SDRFAMILY"/>
</dbReference>
<dbReference type="OrthoDB" id="2102561at2759"/>
<name>A0A0P1BLB8_9BASI</name>
<dbReference type="InterPro" id="IPR002347">
    <property type="entry name" value="SDR_fam"/>
</dbReference>
<dbReference type="Proteomes" id="UP000054845">
    <property type="component" value="Unassembled WGS sequence"/>
</dbReference>
<dbReference type="GO" id="GO:0005811">
    <property type="term" value="C:lipid droplet"/>
    <property type="evidence" value="ECO:0007669"/>
    <property type="project" value="TreeGrafter"/>
</dbReference>
<dbReference type="GO" id="GO:0019433">
    <property type="term" value="P:triglyceride catabolic process"/>
    <property type="evidence" value="ECO:0007669"/>
    <property type="project" value="TreeGrafter"/>
</dbReference>
<dbReference type="PANTHER" id="PTHR44169:SF6">
    <property type="entry name" value="NADPH-DEPENDENT 1-ACYLDIHYDROXYACETONE PHOSPHATE REDUCTASE"/>
    <property type="match status" value="1"/>
</dbReference>
<evidence type="ECO:0000256" key="4">
    <source>
        <dbReference type="RuleBase" id="RU000363"/>
    </source>
</evidence>
<dbReference type="InterPro" id="IPR020904">
    <property type="entry name" value="Sc_DH/Rdtase_CS"/>
</dbReference>
<dbReference type="CDD" id="cd05374">
    <property type="entry name" value="17beta-HSD-like_SDR_c"/>
    <property type="match status" value="1"/>
</dbReference>
<dbReference type="PROSITE" id="PS00061">
    <property type="entry name" value="ADH_SHORT"/>
    <property type="match status" value="1"/>
</dbReference>
<evidence type="ECO:0000256" key="1">
    <source>
        <dbReference type="ARBA" id="ARBA00006484"/>
    </source>
</evidence>
<sequence>MSFAPSPFQEDERPVIVITGCSSGIGAALVKEFSSAETHRVVATARNLESLRFLPSNVWRVQLDVTSQSSVERAIHDIIKELGRIDMLINNAGTNTAVGASVEVSLERYRQTFDANYFGLIRVTQAVTPHMIKARSGTVVNVGSVAGLSPLPFGAAYASSKAAVHALSDCLRSELAGFGIKVIVVAPGAIQSSIGDAGAKGISVADSSPYKNVEDMIQYRAMYSQIGRNTPAHVFAKNIRRAVTKKNPRAYVLSGARTTVAFLLWLMPARWRDFLLSFVFQTYRIGRTA</sequence>
<dbReference type="InterPro" id="IPR036291">
    <property type="entry name" value="NAD(P)-bd_dom_sf"/>
</dbReference>
<protein>
    <submittedName>
        <fullName evidence="5">1-Acyl dihydroxyacetone phosphate reductase and related dehydrogenases</fullName>
    </submittedName>
</protein>
<dbReference type="GO" id="GO:0000140">
    <property type="term" value="F:acylglycerone-phosphate reductase (NADP+) activity"/>
    <property type="evidence" value="ECO:0007669"/>
    <property type="project" value="TreeGrafter"/>
</dbReference>
<dbReference type="GO" id="GO:0006654">
    <property type="term" value="P:phosphatidic acid biosynthetic process"/>
    <property type="evidence" value="ECO:0007669"/>
    <property type="project" value="TreeGrafter"/>
</dbReference>
<accession>A0A0P1BLB8</accession>
<reference evidence="6" key="1">
    <citation type="submission" date="2014-09" db="EMBL/GenBank/DDBJ databases">
        <authorList>
            <person name="Sharma Rahul"/>
            <person name="Thines Marco"/>
        </authorList>
    </citation>
    <scope>NUCLEOTIDE SEQUENCE [LARGE SCALE GENOMIC DNA]</scope>
</reference>
<dbReference type="Gene3D" id="3.40.50.720">
    <property type="entry name" value="NAD(P)-binding Rossmann-like Domain"/>
    <property type="match status" value="1"/>
</dbReference>
<organism evidence="5 6">
    <name type="scientific">Ceraceosorus bombacis</name>
    <dbReference type="NCBI Taxonomy" id="401625"/>
    <lineage>
        <taxon>Eukaryota</taxon>
        <taxon>Fungi</taxon>
        <taxon>Dikarya</taxon>
        <taxon>Basidiomycota</taxon>
        <taxon>Ustilaginomycotina</taxon>
        <taxon>Exobasidiomycetes</taxon>
        <taxon>Ceraceosorales</taxon>
        <taxon>Ceraceosoraceae</taxon>
        <taxon>Ceraceosorus</taxon>
    </lineage>
</organism>
<dbReference type="GO" id="GO:0005783">
    <property type="term" value="C:endoplasmic reticulum"/>
    <property type="evidence" value="ECO:0007669"/>
    <property type="project" value="TreeGrafter"/>
</dbReference>
<dbReference type="GO" id="GO:0004806">
    <property type="term" value="F:triacylglycerol lipase activity"/>
    <property type="evidence" value="ECO:0007669"/>
    <property type="project" value="TreeGrafter"/>
</dbReference>
<dbReference type="PRINTS" id="PR00081">
    <property type="entry name" value="GDHRDH"/>
</dbReference>
<comment type="similarity">
    <text evidence="1 4">Belongs to the short-chain dehydrogenases/reductases (SDR) family.</text>
</comment>
<dbReference type="SUPFAM" id="SSF51735">
    <property type="entry name" value="NAD(P)-binding Rossmann-fold domains"/>
    <property type="match status" value="1"/>
</dbReference>
<dbReference type="PANTHER" id="PTHR44169">
    <property type="entry name" value="NADPH-DEPENDENT 1-ACYLDIHYDROXYACETONE PHOSPHATE REDUCTASE"/>
    <property type="match status" value="1"/>
</dbReference>
<evidence type="ECO:0000256" key="2">
    <source>
        <dbReference type="ARBA" id="ARBA00022857"/>
    </source>
</evidence>
<evidence type="ECO:0000256" key="3">
    <source>
        <dbReference type="ARBA" id="ARBA00023002"/>
    </source>
</evidence>
<keyword evidence="6" id="KW-1185">Reference proteome</keyword>
<dbReference type="EMBL" id="CCYA01000318">
    <property type="protein sequence ID" value="CEH16504.1"/>
    <property type="molecule type" value="Genomic_DNA"/>
</dbReference>
<evidence type="ECO:0000313" key="6">
    <source>
        <dbReference type="Proteomes" id="UP000054845"/>
    </source>
</evidence>
<keyword evidence="2" id="KW-0521">NADP</keyword>
<dbReference type="Pfam" id="PF00106">
    <property type="entry name" value="adh_short"/>
    <property type="match status" value="1"/>
</dbReference>